<keyword evidence="4 6" id="KW-0456">Lyase</keyword>
<proteinExistence type="inferred from homology"/>
<dbReference type="InterPro" id="IPR050147">
    <property type="entry name" value="Ser/Thr_Dehydratase"/>
</dbReference>
<dbReference type="AlphaFoldDB" id="A0A290Q7C0"/>
<evidence type="ECO:0000256" key="4">
    <source>
        <dbReference type="ARBA" id="ARBA00023239"/>
    </source>
</evidence>
<dbReference type="FunFam" id="3.40.50.1100:FF:000007">
    <property type="entry name" value="L-threonine dehydratase catabolic TdcB"/>
    <property type="match status" value="1"/>
</dbReference>
<dbReference type="NCBIfam" id="TIGR01127">
    <property type="entry name" value="ilvA_1Cterm"/>
    <property type="match status" value="1"/>
</dbReference>
<dbReference type="PANTHER" id="PTHR48078:SF19">
    <property type="entry name" value="ACT DOMAIN-CONTAINING PROTEIN"/>
    <property type="match status" value="1"/>
</dbReference>
<keyword evidence="7" id="KW-1185">Reference proteome</keyword>
<dbReference type="PROSITE" id="PS51671">
    <property type="entry name" value="ACT"/>
    <property type="match status" value="1"/>
</dbReference>
<dbReference type="OrthoDB" id="9811476at2"/>
<dbReference type="Pfam" id="PF00291">
    <property type="entry name" value="PALP"/>
    <property type="match status" value="1"/>
</dbReference>
<feature type="domain" description="ACT" evidence="5">
    <location>
        <begin position="342"/>
        <end position="416"/>
    </location>
</feature>
<evidence type="ECO:0000256" key="2">
    <source>
        <dbReference type="ARBA" id="ARBA00010869"/>
    </source>
</evidence>
<comment type="cofactor">
    <cofactor evidence="1">
        <name>pyridoxal 5'-phosphate</name>
        <dbReference type="ChEBI" id="CHEBI:597326"/>
    </cofactor>
</comment>
<dbReference type="InterPro" id="IPR002912">
    <property type="entry name" value="ACT_dom"/>
</dbReference>
<organism evidence="6 7">
    <name type="scientific">Nibricoccus aquaticus</name>
    <dbReference type="NCBI Taxonomy" id="2576891"/>
    <lineage>
        <taxon>Bacteria</taxon>
        <taxon>Pseudomonadati</taxon>
        <taxon>Verrucomicrobiota</taxon>
        <taxon>Opitutia</taxon>
        <taxon>Opitutales</taxon>
        <taxon>Opitutaceae</taxon>
        <taxon>Nibricoccus</taxon>
    </lineage>
</organism>
<comment type="similarity">
    <text evidence="2">Belongs to the serine/threonine dehydratase family.</text>
</comment>
<dbReference type="SUPFAM" id="SSF53686">
    <property type="entry name" value="Tryptophan synthase beta subunit-like PLP-dependent enzymes"/>
    <property type="match status" value="1"/>
</dbReference>
<dbReference type="GO" id="GO:0004794">
    <property type="term" value="F:threonine deaminase activity"/>
    <property type="evidence" value="ECO:0007669"/>
    <property type="project" value="InterPro"/>
</dbReference>
<dbReference type="InterPro" id="IPR036052">
    <property type="entry name" value="TrpB-like_PALP_sf"/>
</dbReference>
<dbReference type="GO" id="GO:0006567">
    <property type="term" value="P:L-threonine catabolic process"/>
    <property type="evidence" value="ECO:0007669"/>
    <property type="project" value="InterPro"/>
</dbReference>
<dbReference type="CDD" id="cd01562">
    <property type="entry name" value="Thr-dehyd"/>
    <property type="match status" value="1"/>
</dbReference>
<dbReference type="InterPro" id="IPR044561">
    <property type="entry name" value="ACT_ThrD-II-like"/>
</dbReference>
<dbReference type="InterPro" id="IPR005789">
    <property type="entry name" value="Thr_deHydtase_catblc"/>
</dbReference>
<dbReference type="GO" id="GO:0009097">
    <property type="term" value="P:isoleucine biosynthetic process"/>
    <property type="evidence" value="ECO:0007669"/>
    <property type="project" value="TreeGrafter"/>
</dbReference>
<evidence type="ECO:0000313" key="6">
    <source>
        <dbReference type="EMBL" id="ATC64595.1"/>
    </source>
</evidence>
<dbReference type="EMBL" id="CP023344">
    <property type="protein sequence ID" value="ATC64595.1"/>
    <property type="molecule type" value="Genomic_DNA"/>
</dbReference>
<evidence type="ECO:0000256" key="1">
    <source>
        <dbReference type="ARBA" id="ARBA00001933"/>
    </source>
</evidence>
<evidence type="ECO:0000259" key="5">
    <source>
        <dbReference type="PROSITE" id="PS51671"/>
    </source>
</evidence>
<dbReference type="GO" id="GO:0003941">
    <property type="term" value="F:L-serine ammonia-lyase activity"/>
    <property type="evidence" value="ECO:0007669"/>
    <property type="project" value="TreeGrafter"/>
</dbReference>
<protein>
    <submittedName>
        <fullName evidence="6">Threonine ammonia-lyase</fullName>
    </submittedName>
</protein>
<gene>
    <name evidence="6" type="ORF">CMV30_11870</name>
</gene>
<name>A0A290Q7C0_9BACT</name>
<dbReference type="Pfam" id="PF01842">
    <property type="entry name" value="ACT"/>
    <property type="match status" value="1"/>
</dbReference>
<keyword evidence="3" id="KW-0663">Pyridoxal phosphate</keyword>
<dbReference type="GO" id="GO:0006565">
    <property type="term" value="P:L-serine catabolic process"/>
    <property type="evidence" value="ECO:0007669"/>
    <property type="project" value="TreeGrafter"/>
</dbReference>
<dbReference type="KEGG" id="vbh:CMV30_11870"/>
<reference evidence="6 7" key="1">
    <citation type="submission" date="2017-09" db="EMBL/GenBank/DDBJ databases">
        <title>Complete genome sequence of Verrucomicrobial strain HZ-65, isolated from freshwater.</title>
        <authorList>
            <person name="Choi A."/>
        </authorList>
    </citation>
    <scope>NUCLEOTIDE SEQUENCE [LARGE SCALE GENOMIC DNA]</scope>
    <source>
        <strain evidence="6 7">HZ-65</strain>
    </source>
</reference>
<dbReference type="Proteomes" id="UP000217265">
    <property type="component" value="Chromosome"/>
</dbReference>
<accession>A0A290Q7C0</accession>
<evidence type="ECO:0000313" key="7">
    <source>
        <dbReference type="Proteomes" id="UP000217265"/>
    </source>
</evidence>
<dbReference type="InterPro" id="IPR001926">
    <property type="entry name" value="TrpB-like_PALP"/>
</dbReference>
<dbReference type="Gene3D" id="3.40.50.1100">
    <property type="match status" value="2"/>
</dbReference>
<dbReference type="CDD" id="cd04886">
    <property type="entry name" value="ACT_ThrD-II-like"/>
    <property type="match status" value="1"/>
</dbReference>
<evidence type="ECO:0000256" key="3">
    <source>
        <dbReference type="ARBA" id="ARBA00022898"/>
    </source>
</evidence>
<dbReference type="SUPFAM" id="SSF55021">
    <property type="entry name" value="ACT-like"/>
    <property type="match status" value="1"/>
</dbReference>
<sequence length="416" mass="43455">MATRIKRSPKAAAPQVLLDDIQAAALRIENSVLLTPCTESHALSEITGSRIFCKLDNLQHTGSFKERGACNALMQLPAPARRLGVIAASAGNHALGLSYHARRLGIPATVVMPVQAPLIKITRCERLGARVILHGSDFSEARAHAQTLAQQEALSYIHGFDDPQIIAGQGTIGLEVLAQVPHLDAMIIPIGGGGLIAGAAIAIKSLNPKIKIIGVESSQAAAFSAALSAGHPVPLPKLPTLADGLAVFEVGSTAFTLARPHIDQVVTVDENTIALAILRHIELEKTVVEGAAATPLAALISGQLPELKGKTVALAIGGGNIDPLILSSVVEKSLVTDGRLIRFVVGISDRPGGLARLTRTIADAGASIKDIAHDRTFNGPDTSAVRVTCTVETRNRSHIAEMNQALQRAGFTVSPA</sequence>
<dbReference type="PANTHER" id="PTHR48078">
    <property type="entry name" value="THREONINE DEHYDRATASE, MITOCHONDRIAL-RELATED"/>
    <property type="match status" value="1"/>
</dbReference>
<dbReference type="InterPro" id="IPR045865">
    <property type="entry name" value="ACT-like_dom_sf"/>
</dbReference>